<dbReference type="AlphaFoldDB" id="A0A553G0N2"/>
<dbReference type="Proteomes" id="UP000320443">
    <property type="component" value="Unassembled WGS sequence"/>
</dbReference>
<accession>A0A553G0N2</accession>
<proteinExistence type="predicted"/>
<protein>
    <submittedName>
        <fullName evidence="2">Uncharacterized protein</fullName>
    </submittedName>
</protein>
<feature type="transmembrane region" description="Helical" evidence="1">
    <location>
        <begin position="71"/>
        <end position="94"/>
    </location>
</feature>
<reference evidence="2 3" key="1">
    <citation type="submission" date="2019-07" db="EMBL/GenBank/DDBJ databases">
        <title>Draft genome of C. aurimucosum strain 2274.</title>
        <authorList>
            <person name="Pacheco L.G.C."/>
            <person name="Aguiar E.R.G.R."/>
            <person name="Santos C.S."/>
            <person name="Rocha D.J.P.G."/>
            <person name="Sant'Anna L.O."/>
            <person name="Mattos-Guaraldi A.L."/>
            <person name="Santos L.S."/>
        </authorList>
    </citation>
    <scope>NUCLEOTIDE SEQUENCE [LARGE SCALE GENOMIC DNA]</scope>
    <source>
        <strain evidence="2 3">2274</strain>
    </source>
</reference>
<sequence>MVDATLWRMDHTPLQLSRTQCGISLNATPRLAPKEQRAHDAQPSPRMDNSGLREVIEEAGPQPGRLKLSDLAVWVIIGLVGLFMCNMTFSFFAGDFGPPRFSFSDIGIFSLIPIILCFLSATFVAVSLWNILKEIGKARRLRTAWRNGWVEYRPALIGELVYLRSKTEGPDDRERTYFYYSAPLMILQPDGTLAKAMSGEFRANNPNWLRSRGAALAEGSRIATVDTANNNGWTVAAYRTDGTSSEAELSNGLTGRQVDAVLHFAEQHWVR</sequence>
<keyword evidence="3" id="KW-1185">Reference proteome</keyword>
<keyword evidence="1" id="KW-0812">Transmembrane</keyword>
<keyword evidence="1" id="KW-0472">Membrane</keyword>
<evidence type="ECO:0000313" key="3">
    <source>
        <dbReference type="Proteomes" id="UP000320443"/>
    </source>
</evidence>
<feature type="transmembrane region" description="Helical" evidence="1">
    <location>
        <begin position="106"/>
        <end position="132"/>
    </location>
</feature>
<evidence type="ECO:0000256" key="1">
    <source>
        <dbReference type="SAM" id="Phobius"/>
    </source>
</evidence>
<organism evidence="2 3">
    <name type="scientific">Corynebacterium hiratae</name>
    <dbReference type="NCBI Taxonomy" id="3139423"/>
    <lineage>
        <taxon>Bacteria</taxon>
        <taxon>Bacillati</taxon>
        <taxon>Actinomycetota</taxon>
        <taxon>Actinomycetes</taxon>
        <taxon>Mycobacteriales</taxon>
        <taxon>Corynebacteriaceae</taxon>
        <taxon>Corynebacterium</taxon>
    </lineage>
</organism>
<dbReference type="EMBL" id="VKDK01000004">
    <property type="protein sequence ID" value="TRX63067.1"/>
    <property type="molecule type" value="Genomic_DNA"/>
</dbReference>
<name>A0A553G0N2_9CORY</name>
<comment type="caution">
    <text evidence="2">The sequence shown here is derived from an EMBL/GenBank/DDBJ whole genome shotgun (WGS) entry which is preliminary data.</text>
</comment>
<evidence type="ECO:0000313" key="2">
    <source>
        <dbReference type="EMBL" id="TRX63067.1"/>
    </source>
</evidence>
<keyword evidence="1" id="KW-1133">Transmembrane helix</keyword>
<gene>
    <name evidence="2" type="ORF">FNY97_03965</name>
</gene>